<evidence type="ECO:0000313" key="1">
    <source>
        <dbReference type="EMBL" id="TVT43017.1"/>
    </source>
</evidence>
<protein>
    <submittedName>
        <fullName evidence="1">Methyltransferase domain-containing protein</fullName>
    </submittedName>
</protein>
<dbReference type="EMBL" id="VMRJ01000001">
    <property type="protein sequence ID" value="TVT43017.1"/>
    <property type="molecule type" value="Genomic_DNA"/>
</dbReference>
<name>A0A558C2V9_9BACT</name>
<proteinExistence type="predicted"/>
<evidence type="ECO:0000313" key="2">
    <source>
        <dbReference type="Proteomes" id="UP000317624"/>
    </source>
</evidence>
<comment type="caution">
    <text evidence="1">The sequence shown here is derived from an EMBL/GenBank/DDBJ whole genome shotgun (WGS) entry which is preliminary data.</text>
</comment>
<dbReference type="SUPFAM" id="SSF53335">
    <property type="entry name" value="S-adenosyl-L-methionine-dependent methyltransferases"/>
    <property type="match status" value="1"/>
</dbReference>
<dbReference type="InterPro" id="IPR029063">
    <property type="entry name" value="SAM-dependent_MTases_sf"/>
</dbReference>
<organism evidence="1 2">
    <name type="scientific">Hymenobacter setariae</name>
    <dbReference type="NCBI Taxonomy" id="2594794"/>
    <lineage>
        <taxon>Bacteria</taxon>
        <taxon>Pseudomonadati</taxon>
        <taxon>Bacteroidota</taxon>
        <taxon>Cytophagia</taxon>
        <taxon>Cytophagales</taxon>
        <taxon>Hymenobacteraceae</taxon>
        <taxon>Hymenobacter</taxon>
    </lineage>
</organism>
<gene>
    <name evidence="1" type="ORF">FNT36_02690</name>
</gene>
<dbReference type="OrthoDB" id="9765084at2"/>
<sequence length="243" mass="25976">MTELLLPSLPVAARYRPARVRALFDELASTYGAAEWLSGGQLGRWRRSLVAALRWPAAGPVPVIDLMAGGAELWQPLHQHLGSRLALTAVDFSAPMLARAARQHAPGLTLRQADALATELPAGAAAAVTCAFGLKTLAPAAYPALAAEAARLLRPAGQLALLEFDLPTQPWVRAAMLTYLQLLPATLRHLCREAAGHAALPRYACAGVRWPALLAALRDAGFGQVRQQRLWPGCARLIVAEKL</sequence>
<reference evidence="1 2" key="1">
    <citation type="submission" date="2019-07" db="EMBL/GenBank/DDBJ databases">
        <title>Hymenobacter sp. straun FUR1 Genome sequencing and assembly.</title>
        <authorList>
            <person name="Chhetri G."/>
        </authorList>
    </citation>
    <scope>NUCLEOTIDE SEQUENCE [LARGE SCALE GENOMIC DNA]</scope>
    <source>
        <strain evidence="1 2">Fur1</strain>
    </source>
</reference>
<dbReference type="AlphaFoldDB" id="A0A558C2V9"/>
<keyword evidence="1" id="KW-0808">Transferase</keyword>
<dbReference type="Gene3D" id="3.40.50.150">
    <property type="entry name" value="Vaccinia Virus protein VP39"/>
    <property type="match status" value="1"/>
</dbReference>
<dbReference type="GO" id="GO:0032259">
    <property type="term" value="P:methylation"/>
    <property type="evidence" value="ECO:0007669"/>
    <property type="project" value="UniProtKB-KW"/>
</dbReference>
<dbReference type="Proteomes" id="UP000317624">
    <property type="component" value="Unassembled WGS sequence"/>
</dbReference>
<accession>A0A558C2V9</accession>
<keyword evidence="2" id="KW-1185">Reference proteome</keyword>
<dbReference type="GO" id="GO:0008168">
    <property type="term" value="F:methyltransferase activity"/>
    <property type="evidence" value="ECO:0007669"/>
    <property type="project" value="UniProtKB-KW"/>
</dbReference>
<keyword evidence="1" id="KW-0489">Methyltransferase</keyword>
<dbReference type="RefSeq" id="WP_144844002.1">
    <property type="nucleotide sequence ID" value="NZ_VMRJ01000001.1"/>
</dbReference>
<dbReference type="Pfam" id="PF01209">
    <property type="entry name" value="Ubie_methyltran"/>
    <property type="match status" value="1"/>
</dbReference>